<evidence type="ECO:0000313" key="4">
    <source>
        <dbReference type="Proteomes" id="UP000838878"/>
    </source>
</evidence>
<organism evidence="3 4">
    <name type="scientific">Brenthis ino</name>
    <name type="common">lesser marbled fritillary</name>
    <dbReference type="NCBI Taxonomy" id="405034"/>
    <lineage>
        <taxon>Eukaryota</taxon>
        <taxon>Metazoa</taxon>
        <taxon>Ecdysozoa</taxon>
        <taxon>Arthropoda</taxon>
        <taxon>Hexapoda</taxon>
        <taxon>Insecta</taxon>
        <taxon>Pterygota</taxon>
        <taxon>Neoptera</taxon>
        <taxon>Endopterygota</taxon>
        <taxon>Lepidoptera</taxon>
        <taxon>Glossata</taxon>
        <taxon>Ditrysia</taxon>
        <taxon>Papilionoidea</taxon>
        <taxon>Nymphalidae</taxon>
        <taxon>Heliconiinae</taxon>
        <taxon>Argynnini</taxon>
        <taxon>Brenthis</taxon>
    </lineage>
</organism>
<dbReference type="PANTHER" id="PTHR37984">
    <property type="entry name" value="PROTEIN CBG26694"/>
    <property type="match status" value="1"/>
</dbReference>
<dbReference type="Gene3D" id="3.60.10.10">
    <property type="entry name" value="Endonuclease/exonuclease/phosphatase"/>
    <property type="match status" value="1"/>
</dbReference>
<dbReference type="PANTHER" id="PTHR37984:SF9">
    <property type="entry name" value="INTEGRASE CATALYTIC DOMAIN-CONTAINING PROTEIN"/>
    <property type="match status" value="1"/>
</dbReference>
<proteinExistence type="predicted"/>
<protein>
    <recommendedName>
        <fullName evidence="2">Endonuclease/exonuclease/phosphatase domain-containing protein</fullName>
    </recommendedName>
</protein>
<feature type="domain" description="Endonuclease/exonuclease/phosphatase" evidence="2">
    <location>
        <begin position="97"/>
        <end position="198"/>
    </location>
</feature>
<dbReference type="GO" id="GO:0003676">
    <property type="term" value="F:nucleic acid binding"/>
    <property type="evidence" value="ECO:0007669"/>
    <property type="project" value="InterPro"/>
</dbReference>
<evidence type="ECO:0000259" key="2">
    <source>
        <dbReference type="Pfam" id="PF14529"/>
    </source>
</evidence>
<dbReference type="OrthoDB" id="2286242at2759"/>
<dbReference type="Gene3D" id="2.40.70.10">
    <property type="entry name" value="Acid Proteases"/>
    <property type="match status" value="1"/>
</dbReference>
<dbReference type="Proteomes" id="UP000838878">
    <property type="component" value="Chromosome 12"/>
</dbReference>
<feature type="compositionally biased region" description="Polar residues" evidence="1">
    <location>
        <begin position="1262"/>
        <end position="1273"/>
    </location>
</feature>
<dbReference type="InterPro" id="IPR036691">
    <property type="entry name" value="Endo/exonu/phosph_ase_sf"/>
</dbReference>
<dbReference type="InterPro" id="IPR021109">
    <property type="entry name" value="Peptidase_aspartic_dom_sf"/>
</dbReference>
<evidence type="ECO:0000313" key="3">
    <source>
        <dbReference type="EMBL" id="CAH0717718.1"/>
    </source>
</evidence>
<dbReference type="InterPro" id="IPR050951">
    <property type="entry name" value="Retrovirus_Pol_polyprotein"/>
</dbReference>
<reference evidence="3" key="1">
    <citation type="submission" date="2021-12" db="EMBL/GenBank/DDBJ databases">
        <authorList>
            <person name="Martin H S."/>
        </authorList>
    </citation>
    <scope>NUCLEOTIDE SEQUENCE</scope>
</reference>
<keyword evidence="4" id="KW-1185">Reference proteome</keyword>
<dbReference type="InterPro" id="IPR036397">
    <property type="entry name" value="RNaseH_sf"/>
</dbReference>
<feature type="compositionally biased region" description="Low complexity" evidence="1">
    <location>
        <begin position="1241"/>
        <end position="1254"/>
    </location>
</feature>
<gene>
    <name evidence="3" type="ORF">BINO364_LOCUS4298</name>
</gene>
<dbReference type="SUPFAM" id="SSF53098">
    <property type="entry name" value="Ribonuclease H-like"/>
    <property type="match status" value="1"/>
</dbReference>
<accession>A0A8J9V828</accession>
<dbReference type="InterPro" id="IPR005135">
    <property type="entry name" value="Endo/exonuclease/phosphatase"/>
</dbReference>
<sequence length="1297" mass="150303">MRSKLSEIYHNVLKNNFNIIILTETWLNNKVFDAEILDDRYRVFRRDRESLTFSEGKEGGGVIIAVHKSLNSFRNYSYESHCEDLWITIDVNSKRKIHLCALYLPPPVQLEHFEHFKKKISTFINELDSVIIVGDFNMSGISWVMNNTDTHSVPNNYNNQLGYALIDFMSSNNLLQYNTIYNDHNKILDLVLANFSDPISVIRSEEILSKVDKYHPQLLIQIRISSLKLLSSTVSSRYKYFKADYQKIEAYLVDNLKLLDKASWFTWVLKDHDYKKQGEQKKVKKMIKIKKEVKSSKISKKKKRRLTNSSTEEDDNDDNIEYAESDATAIFSDDSMSIDFYDDENNLNTELDEKTGILKPKIDPNKKVTLLSQIILKRPDYETNTKKDKKRKILCESEQSIQKRFRESTEFITGKDDVTILSQIRKVPENMSSYDLRQSDVFGKEYTMNEIKHKDSDKIKTDDRKMHVQKENLKDEEKYKIEIEYTKEDEIKIILNDTEEVDEQEAIQCKEINKTNFEMTILSQKRKLPENTLSYHLRESDTFRKEDIIRYKIDRDKIKTDDGKIDENKENISYNQKEIEDILNEEDKCKIEIECTTGDESKKIVNYIREEDIKEAVKFKKMDKPDLDKRNKTKNLKEGKKEDKVKIAILLNLIGDEGLAIYNTFGLSTETSTYDAVIKKFENYCKEKKNVLFERHKFFKTLRIDGQTIDNYVTGLRTIGANCEFGDQLESLIRDQIVLHLTDQGLQERILRESELGLLKVVEFVKASETTKEQVRLIQEKSVEVHGLRRGNNKSNFNTANDEGRKLNNHFSLKYGNHSGVNSTNNAVDYQCRKCGNKHRANNCPAYGKYCNLCNKPNHFALACFKNKKNISLVKQNKYESEQDYADSLIDSCELVESSRKICKINLLQWSQKLIINNKELEFKLDTGAEINVMPISCLFKLGVNADNICNNRQIILEVFGGNRLKSSGVIKLKCSANNARNCQLSFVVVDDANNNKIKPLLGLDGCVKLNLIKRINDLTVDNQKKMEILKRNEDIFNGTGLIKNYECHIKVDKSVEPVIRPPRRVPLAIRDSPHYPQSNGMVEKAVGICKNLMRKCYKSGQDFNLGLMEYRNCPVTGLSESPAQLMMSRQLRTVLPTIDENLMPNVVRVKEDKELKQKKSKLYYDKTSQQRRGFNEGESVVHRRGRRWEPAQIIKSNNTPRSYIIRTEDGQTLVRNSVHLRKSGNPFAINGDQNSYPTLENNTTESNESNTETQLAPAQLPQESSEITSETYNPALPQAMSRYGRRIIKPRRLVEE</sequence>
<dbReference type="Gene3D" id="3.30.420.10">
    <property type="entry name" value="Ribonuclease H-like superfamily/Ribonuclease H"/>
    <property type="match status" value="1"/>
</dbReference>
<dbReference type="GO" id="GO:0003824">
    <property type="term" value="F:catalytic activity"/>
    <property type="evidence" value="ECO:0007669"/>
    <property type="project" value="InterPro"/>
</dbReference>
<feature type="region of interest" description="Disordered" evidence="1">
    <location>
        <begin position="1225"/>
        <end position="1279"/>
    </location>
</feature>
<dbReference type="SUPFAM" id="SSF56219">
    <property type="entry name" value="DNase I-like"/>
    <property type="match status" value="1"/>
</dbReference>
<feature type="non-terminal residue" evidence="3">
    <location>
        <position position="1297"/>
    </location>
</feature>
<dbReference type="InterPro" id="IPR012337">
    <property type="entry name" value="RNaseH-like_sf"/>
</dbReference>
<name>A0A8J9V828_9NEOP</name>
<dbReference type="Pfam" id="PF14529">
    <property type="entry name" value="Exo_endo_phos_2"/>
    <property type="match status" value="1"/>
</dbReference>
<evidence type="ECO:0000256" key="1">
    <source>
        <dbReference type="SAM" id="MobiDB-lite"/>
    </source>
</evidence>
<dbReference type="EMBL" id="OV170232">
    <property type="protein sequence ID" value="CAH0717718.1"/>
    <property type="molecule type" value="Genomic_DNA"/>
</dbReference>
<feature type="region of interest" description="Disordered" evidence="1">
    <location>
        <begin position="300"/>
        <end position="319"/>
    </location>
</feature>